<dbReference type="InterPro" id="IPR001867">
    <property type="entry name" value="OmpR/PhoB-type_DNA-bd"/>
</dbReference>
<dbReference type="GO" id="GO:0006355">
    <property type="term" value="P:regulation of DNA-templated transcription"/>
    <property type="evidence" value="ECO:0007669"/>
    <property type="project" value="InterPro"/>
</dbReference>
<protein>
    <submittedName>
        <fullName evidence="8">Response regulator transcription factor</fullName>
    </submittedName>
</protein>
<dbReference type="SMART" id="SM00862">
    <property type="entry name" value="Trans_reg_C"/>
    <property type="match status" value="1"/>
</dbReference>
<gene>
    <name evidence="8" type="ORF">JKA74_05500</name>
</gene>
<evidence type="ECO:0000259" key="7">
    <source>
        <dbReference type="PROSITE" id="PS51755"/>
    </source>
</evidence>
<evidence type="ECO:0000259" key="6">
    <source>
        <dbReference type="PROSITE" id="PS50110"/>
    </source>
</evidence>
<comment type="caution">
    <text evidence="8">The sequence shown here is derived from an EMBL/GenBank/DDBJ whole genome shotgun (WGS) entry which is preliminary data.</text>
</comment>
<keyword evidence="3 5" id="KW-0238">DNA-binding</keyword>
<name>A0A934WX79_9BACT</name>
<feature type="domain" description="Response regulatory" evidence="6">
    <location>
        <begin position="6"/>
        <end position="123"/>
    </location>
</feature>
<sequence>MLSKKVAVIADDDKETLRILVDTLEADGFEVALAMDTQHALSLIRKVNPVLVVSEIGKANYDGLLLFETYKKDYPYLNNFKMVILTNNNEEKYEISSFESGIDDYLIKPLRKNAFKMRIVRYLNEENPVVHVVPEKQFQIRDLHFNLLNKTIYKLPEKKQIPIQSKTFEILFFLASNNDRIFSREALIKAVWAPSRKVSPRSIDVHILKIRQLLGENYVKTIKGVGYLFVK</sequence>
<proteinExistence type="predicted"/>
<dbReference type="Gene3D" id="1.10.10.10">
    <property type="entry name" value="Winged helix-like DNA-binding domain superfamily/Winged helix DNA-binding domain"/>
    <property type="match status" value="1"/>
</dbReference>
<dbReference type="Proteomes" id="UP000611723">
    <property type="component" value="Unassembled WGS sequence"/>
</dbReference>
<dbReference type="PANTHER" id="PTHR48111:SF40">
    <property type="entry name" value="PHOSPHATE REGULON TRANSCRIPTIONAL REGULATORY PROTEIN PHOB"/>
    <property type="match status" value="1"/>
</dbReference>
<dbReference type="SUPFAM" id="SSF46894">
    <property type="entry name" value="C-terminal effector domain of the bipartite response regulators"/>
    <property type="match status" value="1"/>
</dbReference>
<dbReference type="PANTHER" id="PTHR48111">
    <property type="entry name" value="REGULATOR OF RPOS"/>
    <property type="match status" value="1"/>
</dbReference>
<dbReference type="AlphaFoldDB" id="A0A934WX79"/>
<feature type="domain" description="OmpR/PhoB-type" evidence="7">
    <location>
        <begin position="135"/>
        <end position="231"/>
    </location>
</feature>
<dbReference type="Pfam" id="PF00072">
    <property type="entry name" value="Response_reg"/>
    <property type="match status" value="1"/>
</dbReference>
<accession>A0A934WX79</accession>
<dbReference type="InterPro" id="IPR039420">
    <property type="entry name" value="WalR-like"/>
</dbReference>
<dbReference type="EMBL" id="JAEQBW010000001">
    <property type="protein sequence ID" value="MBK6264485.1"/>
    <property type="molecule type" value="Genomic_DNA"/>
</dbReference>
<organism evidence="8 9">
    <name type="scientific">Marivirga aurantiaca</name>
    <dbReference type="NCBI Taxonomy" id="2802615"/>
    <lineage>
        <taxon>Bacteria</taxon>
        <taxon>Pseudomonadati</taxon>
        <taxon>Bacteroidota</taxon>
        <taxon>Cytophagia</taxon>
        <taxon>Cytophagales</taxon>
        <taxon>Marivirgaceae</taxon>
        <taxon>Marivirga</taxon>
    </lineage>
</organism>
<evidence type="ECO:0000256" key="1">
    <source>
        <dbReference type="ARBA" id="ARBA00022553"/>
    </source>
</evidence>
<evidence type="ECO:0000256" key="3">
    <source>
        <dbReference type="ARBA" id="ARBA00023125"/>
    </source>
</evidence>
<dbReference type="InterPro" id="IPR016032">
    <property type="entry name" value="Sig_transdc_resp-reg_C-effctor"/>
</dbReference>
<dbReference type="SUPFAM" id="SSF52172">
    <property type="entry name" value="CheY-like"/>
    <property type="match status" value="1"/>
</dbReference>
<dbReference type="PROSITE" id="PS50110">
    <property type="entry name" value="RESPONSE_REGULATORY"/>
    <property type="match status" value="1"/>
</dbReference>
<evidence type="ECO:0000256" key="5">
    <source>
        <dbReference type="PROSITE-ProRule" id="PRU01091"/>
    </source>
</evidence>
<dbReference type="GO" id="GO:0032993">
    <property type="term" value="C:protein-DNA complex"/>
    <property type="evidence" value="ECO:0007669"/>
    <property type="project" value="TreeGrafter"/>
</dbReference>
<dbReference type="Gene3D" id="3.40.50.2300">
    <property type="match status" value="1"/>
</dbReference>
<keyword evidence="9" id="KW-1185">Reference proteome</keyword>
<dbReference type="CDD" id="cd00383">
    <property type="entry name" value="trans_reg_C"/>
    <property type="match status" value="1"/>
</dbReference>
<keyword evidence="2" id="KW-0902">Two-component regulatory system</keyword>
<dbReference type="PROSITE" id="PS51755">
    <property type="entry name" value="OMPR_PHOB"/>
    <property type="match status" value="1"/>
</dbReference>
<keyword evidence="1" id="KW-0597">Phosphoprotein</keyword>
<evidence type="ECO:0000313" key="8">
    <source>
        <dbReference type="EMBL" id="MBK6264485.1"/>
    </source>
</evidence>
<dbReference type="Pfam" id="PF00486">
    <property type="entry name" value="Trans_reg_C"/>
    <property type="match status" value="1"/>
</dbReference>
<dbReference type="RefSeq" id="WP_201430144.1">
    <property type="nucleotide sequence ID" value="NZ_JAEQBW010000001.1"/>
</dbReference>
<reference evidence="8" key="1">
    <citation type="submission" date="2021-01" db="EMBL/GenBank/DDBJ databases">
        <title>Marivirga aurantiaca sp. nov., isolated from intertidal surface sediments.</title>
        <authorList>
            <person name="Zhang M."/>
        </authorList>
    </citation>
    <scope>NUCLEOTIDE SEQUENCE</scope>
    <source>
        <strain evidence="8">S37H4</strain>
    </source>
</reference>
<dbReference type="GO" id="GO:0000976">
    <property type="term" value="F:transcription cis-regulatory region binding"/>
    <property type="evidence" value="ECO:0007669"/>
    <property type="project" value="TreeGrafter"/>
</dbReference>
<dbReference type="InterPro" id="IPR036388">
    <property type="entry name" value="WH-like_DNA-bd_sf"/>
</dbReference>
<dbReference type="GO" id="GO:0005829">
    <property type="term" value="C:cytosol"/>
    <property type="evidence" value="ECO:0007669"/>
    <property type="project" value="TreeGrafter"/>
</dbReference>
<evidence type="ECO:0000313" key="9">
    <source>
        <dbReference type="Proteomes" id="UP000611723"/>
    </source>
</evidence>
<dbReference type="InterPro" id="IPR001789">
    <property type="entry name" value="Sig_transdc_resp-reg_receiver"/>
</dbReference>
<comment type="caution">
    <text evidence="4">Lacks conserved residue(s) required for the propagation of feature annotation.</text>
</comment>
<evidence type="ECO:0000256" key="2">
    <source>
        <dbReference type="ARBA" id="ARBA00023012"/>
    </source>
</evidence>
<feature type="DNA-binding region" description="OmpR/PhoB-type" evidence="5">
    <location>
        <begin position="135"/>
        <end position="231"/>
    </location>
</feature>
<dbReference type="SMART" id="SM00448">
    <property type="entry name" value="REC"/>
    <property type="match status" value="1"/>
</dbReference>
<dbReference type="GO" id="GO:0000156">
    <property type="term" value="F:phosphorelay response regulator activity"/>
    <property type="evidence" value="ECO:0007669"/>
    <property type="project" value="TreeGrafter"/>
</dbReference>
<dbReference type="InterPro" id="IPR011006">
    <property type="entry name" value="CheY-like_superfamily"/>
</dbReference>
<evidence type="ECO:0000256" key="4">
    <source>
        <dbReference type="PROSITE-ProRule" id="PRU00169"/>
    </source>
</evidence>